<evidence type="ECO:0000259" key="6">
    <source>
        <dbReference type="Pfam" id="PF01699"/>
    </source>
</evidence>
<dbReference type="RefSeq" id="WP_181473037.1">
    <property type="nucleotide sequence ID" value="NZ_JACEFG010000003.1"/>
</dbReference>
<evidence type="ECO:0000256" key="2">
    <source>
        <dbReference type="ARBA" id="ARBA00022692"/>
    </source>
</evidence>
<keyword evidence="8" id="KW-1185">Reference proteome</keyword>
<dbReference type="GO" id="GO:0008273">
    <property type="term" value="F:calcium, potassium:sodium antiporter activity"/>
    <property type="evidence" value="ECO:0007669"/>
    <property type="project" value="TreeGrafter"/>
</dbReference>
<evidence type="ECO:0000313" key="7">
    <source>
        <dbReference type="EMBL" id="MBA2175990.1"/>
    </source>
</evidence>
<feature type="transmembrane region" description="Helical" evidence="5">
    <location>
        <begin position="66"/>
        <end position="84"/>
    </location>
</feature>
<feature type="domain" description="Sodium/calcium exchanger membrane region" evidence="6">
    <location>
        <begin position="3"/>
        <end position="150"/>
    </location>
</feature>
<dbReference type="PANTHER" id="PTHR10846">
    <property type="entry name" value="SODIUM/POTASSIUM/CALCIUM EXCHANGER"/>
    <property type="match status" value="1"/>
</dbReference>
<feature type="transmembrane region" description="Helical" evidence="5">
    <location>
        <begin position="129"/>
        <end position="150"/>
    </location>
</feature>
<feature type="domain" description="Sodium/calcium exchanger membrane region" evidence="6">
    <location>
        <begin position="170"/>
        <end position="322"/>
    </location>
</feature>
<reference evidence="7 8" key="1">
    <citation type="journal article" date="2004" name="Extremophiles">
        <title>Halobacillus locisalis sp. nov., a halophilic bacterium isolated from a marine solar saltern of the Yellow Sea in Korea.</title>
        <authorList>
            <person name="Yoon J.H."/>
            <person name="Kang K.H."/>
            <person name="Oh T.K."/>
            <person name="Park Y.H."/>
        </authorList>
    </citation>
    <scope>NUCLEOTIDE SEQUENCE [LARGE SCALE GENOMIC DNA]</scope>
    <source>
        <strain evidence="7 8">KCTC 3788</strain>
    </source>
</reference>
<dbReference type="Gene3D" id="1.20.1420.30">
    <property type="entry name" value="NCX, central ion-binding region"/>
    <property type="match status" value="1"/>
</dbReference>
<sequence>MIYIIFFIAALLVVTAAVFISQSGDVISKKTSLSGALVGTFLIAGATSLPELTTSLTAIYIDNPDIAVGNMLGSNVFNLLILAMVDVLYRKHRFFHRINPNDNIPIAMIGLTFLIVIIATLLTPVTVQIFGIGIEMFIIVTLYILYIRYLPNSHGEEESLPTKDMSLNSAITLFVVAAIVVFLSGSILSLAGDRIAEISGLDSSFIGGFLIAASTSLPELVTVLAAFKLANYNMAIGSILGSNIFNIKLLVLTDVLYRKGPILKSIQESHLYIALLSVSMTLFVLYLLLGRPNQNHRSISQWRYIMPSVLMIIIYFAVSYMLFRA</sequence>
<evidence type="ECO:0000256" key="5">
    <source>
        <dbReference type="SAM" id="Phobius"/>
    </source>
</evidence>
<protein>
    <submittedName>
        <fullName evidence="7">Sodium:calcium antiporter</fullName>
    </submittedName>
</protein>
<name>A0A838CVJ3_9BACI</name>
<comment type="subcellular location">
    <subcellularLocation>
        <location evidence="1">Membrane</location>
        <topology evidence="1">Multi-pass membrane protein</topology>
    </subcellularLocation>
</comment>
<dbReference type="EMBL" id="JACEFG010000003">
    <property type="protein sequence ID" value="MBA2175990.1"/>
    <property type="molecule type" value="Genomic_DNA"/>
</dbReference>
<dbReference type="InterPro" id="IPR004481">
    <property type="entry name" value="K/Na/Ca-exchanger"/>
</dbReference>
<evidence type="ECO:0000256" key="1">
    <source>
        <dbReference type="ARBA" id="ARBA00004141"/>
    </source>
</evidence>
<feature type="transmembrane region" description="Helical" evidence="5">
    <location>
        <begin position="301"/>
        <end position="323"/>
    </location>
</feature>
<dbReference type="AlphaFoldDB" id="A0A838CVJ3"/>
<proteinExistence type="predicted"/>
<feature type="transmembrane region" description="Helical" evidence="5">
    <location>
        <begin position="269"/>
        <end position="289"/>
    </location>
</feature>
<feature type="transmembrane region" description="Helical" evidence="5">
    <location>
        <begin position="104"/>
        <end position="122"/>
    </location>
</feature>
<gene>
    <name evidence="7" type="ORF">H0266_13925</name>
</gene>
<keyword evidence="2 5" id="KW-0812">Transmembrane</keyword>
<keyword evidence="3 5" id="KW-1133">Transmembrane helix</keyword>
<dbReference type="GO" id="GO:0005886">
    <property type="term" value="C:plasma membrane"/>
    <property type="evidence" value="ECO:0007669"/>
    <property type="project" value="TreeGrafter"/>
</dbReference>
<dbReference type="InterPro" id="IPR044880">
    <property type="entry name" value="NCX_ion-bd_dom_sf"/>
</dbReference>
<dbReference type="Pfam" id="PF01699">
    <property type="entry name" value="Na_Ca_ex"/>
    <property type="match status" value="2"/>
</dbReference>
<evidence type="ECO:0000313" key="8">
    <source>
        <dbReference type="Proteomes" id="UP000571017"/>
    </source>
</evidence>
<dbReference type="GO" id="GO:0006874">
    <property type="term" value="P:intracellular calcium ion homeostasis"/>
    <property type="evidence" value="ECO:0007669"/>
    <property type="project" value="TreeGrafter"/>
</dbReference>
<feature type="transmembrane region" description="Helical" evidence="5">
    <location>
        <begin position="170"/>
        <end position="192"/>
    </location>
</feature>
<keyword evidence="4 5" id="KW-0472">Membrane</keyword>
<organism evidence="7 8">
    <name type="scientific">Halobacillus locisalis</name>
    <dbReference type="NCBI Taxonomy" id="220753"/>
    <lineage>
        <taxon>Bacteria</taxon>
        <taxon>Bacillati</taxon>
        <taxon>Bacillota</taxon>
        <taxon>Bacilli</taxon>
        <taxon>Bacillales</taxon>
        <taxon>Bacillaceae</taxon>
        <taxon>Halobacillus</taxon>
    </lineage>
</organism>
<dbReference type="GO" id="GO:0005262">
    <property type="term" value="F:calcium channel activity"/>
    <property type="evidence" value="ECO:0007669"/>
    <property type="project" value="TreeGrafter"/>
</dbReference>
<dbReference type="PANTHER" id="PTHR10846:SF8">
    <property type="entry name" value="INNER MEMBRANE PROTEIN YRBG"/>
    <property type="match status" value="1"/>
</dbReference>
<feature type="transmembrane region" description="Helical" evidence="5">
    <location>
        <begin position="33"/>
        <end position="54"/>
    </location>
</feature>
<dbReference type="Proteomes" id="UP000571017">
    <property type="component" value="Unassembled WGS sequence"/>
</dbReference>
<dbReference type="InterPro" id="IPR004837">
    <property type="entry name" value="NaCa_Exmemb"/>
</dbReference>
<feature type="transmembrane region" description="Helical" evidence="5">
    <location>
        <begin position="204"/>
        <end position="227"/>
    </location>
</feature>
<accession>A0A838CVJ3</accession>
<evidence type="ECO:0000256" key="4">
    <source>
        <dbReference type="ARBA" id="ARBA00023136"/>
    </source>
</evidence>
<comment type="caution">
    <text evidence="7">The sequence shown here is derived from an EMBL/GenBank/DDBJ whole genome shotgun (WGS) entry which is preliminary data.</text>
</comment>
<evidence type="ECO:0000256" key="3">
    <source>
        <dbReference type="ARBA" id="ARBA00022989"/>
    </source>
</evidence>